<dbReference type="SUPFAM" id="SSF53955">
    <property type="entry name" value="Lysozyme-like"/>
    <property type="match status" value="1"/>
</dbReference>
<organism evidence="3">
    <name type="scientific">uncultured Alphaproteobacteria bacterium</name>
    <dbReference type="NCBI Taxonomy" id="91750"/>
    <lineage>
        <taxon>Bacteria</taxon>
        <taxon>Pseudomonadati</taxon>
        <taxon>Pseudomonadota</taxon>
        <taxon>Alphaproteobacteria</taxon>
        <taxon>environmental samples</taxon>
    </lineage>
</organism>
<evidence type="ECO:0000256" key="2">
    <source>
        <dbReference type="ARBA" id="ARBA00022638"/>
    </source>
</evidence>
<dbReference type="AlphaFoldDB" id="A0A6G8F2F1"/>
<keyword evidence="1" id="KW-0929">Antimicrobial</keyword>
<evidence type="ECO:0000256" key="1">
    <source>
        <dbReference type="ARBA" id="ARBA00022529"/>
    </source>
</evidence>
<dbReference type="InterPro" id="IPR023347">
    <property type="entry name" value="Lysozyme_dom_sf"/>
</dbReference>
<dbReference type="GO" id="GO:0042742">
    <property type="term" value="P:defense response to bacterium"/>
    <property type="evidence" value="ECO:0007669"/>
    <property type="project" value="UniProtKB-KW"/>
</dbReference>
<dbReference type="Gene3D" id="1.10.530.40">
    <property type="match status" value="1"/>
</dbReference>
<keyword evidence="2" id="KW-0081">Bacteriolytic enzyme</keyword>
<protein>
    <recommendedName>
        <fullName evidence="4">Pesticin C-terminal domain-containing protein</fullName>
    </recommendedName>
</protein>
<gene>
    <name evidence="3" type="ORF">PlAlph_0050</name>
</gene>
<dbReference type="InterPro" id="IPR023346">
    <property type="entry name" value="Lysozyme-like_dom_sf"/>
</dbReference>
<accession>A0A6G8F2F1</accession>
<dbReference type="EMBL" id="MN990728">
    <property type="protein sequence ID" value="QIM10251.1"/>
    <property type="molecule type" value="Genomic_DNA"/>
</dbReference>
<evidence type="ECO:0000313" key="3">
    <source>
        <dbReference type="EMBL" id="QIM10251.1"/>
    </source>
</evidence>
<dbReference type="GO" id="GO:0031640">
    <property type="term" value="P:killing of cells of another organism"/>
    <property type="evidence" value="ECO:0007669"/>
    <property type="project" value="UniProtKB-KW"/>
</dbReference>
<proteinExistence type="predicted"/>
<dbReference type="GO" id="GO:0003796">
    <property type="term" value="F:lysozyme activity"/>
    <property type="evidence" value="ECO:0007669"/>
    <property type="project" value="InterPro"/>
</dbReference>
<name>A0A6G8F2F1_9PROT</name>
<reference evidence="3" key="1">
    <citation type="journal article" date="2020" name="J. ISSAAS">
        <title>Lactobacilli and other gastrointestinal microbiota of Peromyscus leucopus, reservoir host for agents of Lyme disease and other zoonoses in North America.</title>
        <authorList>
            <person name="Milovic A."/>
            <person name="Bassam K."/>
            <person name="Shao H."/>
            <person name="Chatzistamou I."/>
            <person name="Tufts D.M."/>
            <person name="Diuk-Wasser M."/>
            <person name="Barbour A.G."/>
        </authorList>
    </citation>
    <scope>NUCLEOTIDE SEQUENCE</scope>
    <source>
        <strain evidence="3">LL90</strain>
    </source>
</reference>
<evidence type="ECO:0008006" key="4">
    <source>
        <dbReference type="Google" id="ProtNLM"/>
    </source>
</evidence>
<sequence>MKTTREIISDCLNGRHPIERTNPQPGQSKFYYMYPQENNDDTSIFDAKIIDIPDNYLSPSTISEEPRSDDIYNNVISDILYFSNYDYDQRLLDDTTADIKDSEGSIPYPYLDTKGYITIGNGSSVNNWEDFRRINWLANGHPATEEEKRLAFNRFNYLKNPNNFGGKSQYVQKIEARRFKNESKLRIDDDEAQRLMQTHLRQDLQHTRRQFSDFDRFPQPLQKVLLDIQYNTGKLKQDKWPKLYDAISRKNISDMANEVHRPDVSAKRNKWARDQILSIPPEWAVE</sequence>